<evidence type="ECO:0000313" key="3">
    <source>
        <dbReference type="EMBL" id="QNR22864.1"/>
    </source>
</evidence>
<organism evidence="3 4">
    <name type="scientific">Croceimicrobium hydrocarbonivorans</name>
    <dbReference type="NCBI Taxonomy" id="2761580"/>
    <lineage>
        <taxon>Bacteria</taxon>
        <taxon>Pseudomonadati</taxon>
        <taxon>Bacteroidota</taxon>
        <taxon>Flavobacteriia</taxon>
        <taxon>Flavobacteriales</taxon>
        <taxon>Owenweeksiaceae</taxon>
        <taxon>Croceimicrobium</taxon>
    </lineage>
</organism>
<dbReference type="Proteomes" id="UP000516305">
    <property type="component" value="Chromosome"/>
</dbReference>
<evidence type="ECO:0000313" key="4">
    <source>
        <dbReference type="Proteomes" id="UP000516305"/>
    </source>
</evidence>
<keyword evidence="4" id="KW-1185">Reference proteome</keyword>
<feature type="domain" description="VanZ-like" evidence="2">
    <location>
        <begin position="23"/>
        <end position="122"/>
    </location>
</feature>
<reference evidence="3 4" key="1">
    <citation type="submission" date="2020-08" db="EMBL/GenBank/DDBJ databases">
        <title>Croceimicrobium hydrocarbonivorans gen. nov., sp. nov., a novel marine bacterium isolated from a bacterial consortium that degrades polyethylene terephthalate.</title>
        <authorList>
            <person name="Liu R."/>
        </authorList>
    </citation>
    <scope>NUCLEOTIDE SEQUENCE [LARGE SCALE GENOMIC DNA]</scope>
    <source>
        <strain evidence="3 4">A20-9</strain>
    </source>
</reference>
<dbReference type="PANTHER" id="PTHR28008">
    <property type="entry name" value="DOMAIN PROTEIN, PUTATIVE (AFU_ORTHOLOGUE AFUA_3G10980)-RELATED"/>
    <property type="match status" value="1"/>
</dbReference>
<protein>
    <submittedName>
        <fullName evidence="3">VanZ family protein</fullName>
    </submittedName>
</protein>
<evidence type="ECO:0000256" key="1">
    <source>
        <dbReference type="SAM" id="Phobius"/>
    </source>
</evidence>
<feature type="transmembrane region" description="Helical" evidence="1">
    <location>
        <begin position="7"/>
        <end position="26"/>
    </location>
</feature>
<feature type="transmembrane region" description="Helical" evidence="1">
    <location>
        <begin position="105"/>
        <end position="122"/>
    </location>
</feature>
<name>A0A7H0VAW6_9FLAO</name>
<feature type="transmembrane region" description="Helical" evidence="1">
    <location>
        <begin position="42"/>
        <end position="59"/>
    </location>
</feature>
<dbReference type="PANTHER" id="PTHR28008:SF1">
    <property type="entry name" value="DOMAIN PROTEIN, PUTATIVE (AFU_ORTHOLOGUE AFUA_3G10980)-RELATED"/>
    <property type="match status" value="1"/>
</dbReference>
<keyword evidence="1" id="KW-0812">Transmembrane</keyword>
<sequence length="127" mass="14357">MRKPNKIISYTPALLWGFLISYLTLIPGKEIPSALASLNDKLLHASIFFFTAALIIMAMTRYQFKRSLSKLRLAGIWIVCVTYGALIEILQNDFVPGRTGDWMDFWANSFGAGIAVLLWLLFQGRRA</sequence>
<proteinExistence type="predicted"/>
<gene>
    <name evidence="3" type="ORF">H4K34_10780</name>
</gene>
<keyword evidence="1" id="KW-1133">Transmembrane helix</keyword>
<evidence type="ECO:0000259" key="2">
    <source>
        <dbReference type="Pfam" id="PF04892"/>
    </source>
</evidence>
<dbReference type="Pfam" id="PF04892">
    <property type="entry name" value="VanZ"/>
    <property type="match status" value="1"/>
</dbReference>
<accession>A0A7H0VAW6</accession>
<dbReference type="InterPro" id="IPR006976">
    <property type="entry name" value="VanZ-like"/>
</dbReference>
<dbReference type="RefSeq" id="WP_210757431.1">
    <property type="nucleotide sequence ID" value="NZ_CP060139.1"/>
</dbReference>
<keyword evidence="1" id="KW-0472">Membrane</keyword>
<feature type="transmembrane region" description="Helical" evidence="1">
    <location>
        <begin position="71"/>
        <end position="90"/>
    </location>
</feature>
<dbReference type="EMBL" id="CP060139">
    <property type="protein sequence ID" value="QNR22864.1"/>
    <property type="molecule type" value="Genomic_DNA"/>
</dbReference>
<dbReference type="NCBIfam" id="NF037970">
    <property type="entry name" value="vanZ_1"/>
    <property type="match status" value="1"/>
</dbReference>
<dbReference type="KEGG" id="chyd:H4K34_10780"/>
<dbReference type="AlphaFoldDB" id="A0A7H0VAW6"/>